<dbReference type="Proteomes" id="UP000693970">
    <property type="component" value="Unassembled WGS sequence"/>
</dbReference>
<organism evidence="2 3">
    <name type="scientific">Nitzschia inconspicua</name>
    <dbReference type="NCBI Taxonomy" id="303405"/>
    <lineage>
        <taxon>Eukaryota</taxon>
        <taxon>Sar</taxon>
        <taxon>Stramenopiles</taxon>
        <taxon>Ochrophyta</taxon>
        <taxon>Bacillariophyta</taxon>
        <taxon>Bacillariophyceae</taxon>
        <taxon>Bacillariophycidae</taxon>
        <taxon>Bacillariales</taxon>
        <taxon>Bacillariaceae</taxon>
        <taxon>Nitzschia</taxon>
    </lineage>
</organism>
<keyword evidence="3" id="KW-1185">Reference proteome</keyword>
<evidence type="ECO:0000313" key="2">
    <source>
        <dbReference type="EMBL" id="KAG7341351.1"/>
    </source>
</evidence>
<dbReference type="AlphaFoldDB" id="A0A9K3PC57"/>
<sequence length="116" mass="12952">MSQNTAPDQPLPTDEDDVTVITGKSTSRPSAAKVWQETVVKLRFQSKDDLLTKDVSHLAFAVLTAIKQSFQTRTSKTNANKELHTVQAPTNDAEFQKLFRVSHRRGNKAKKILSQS</sequence>
<feature type="region of interest" description="Disordered" evidence="1">
    <location>
        <begin position="1"/>
        <end position="27"/>
    </location>
</feature>
<comment type="caution">
    <text evidence="2">The sequence shown here is derived from an EMBL/GenBank/DDBJ whole genome shotgun (WGS) entry which is preliminary data.</text>
</comment>
<reference evidence="2" key="1">
    <citation type="journal article" date="2021" name="Sci. Rep.">
        <title>Diploid genomic architecture of Nitzschia inconspicua, an elite biomass production diatom.</title>
        <authorList>
            <person name="Oliver A."/>
            <person name="Podell S."/>
            <person name="Pinowska A."/>
            <person name="Traller J.C."/>
            <person name="Smith S.R."/>
            <person name="McClure R."/>
            <person name="Beliaev A."/>
            <person name="Bohutskyi P."/>
            <person name="Hill E.A."/>
            <person name="Rabines A."/>
            <person name="Zheng H."/>
            <person name="Allen L.Z."/>
            <person name="Kuo A."/>
            <person name="Grigoriev I.V."/>
            <person name="Allen A.E."/>
            <person name="Hazlebeck D."/>
            <person name="Allen E.E."/>
        </authorList>
    </citation>
    <scope>NUCLEOTIDE SEQUENCE</scope>
    <source>
        <strain evidence="2">Hildebrandi</strain>
    </source>
</reference>
<reference evidence="2" key="2">
    <citation type="submission" date="2021-04" db="EMBL/GenBank/DDBJ databases">
        <authorList>
            <person name="Podell S."/>
        </authorList>
    </citation>
    <scope>NUCLEOTIDE SEQUENCE</scope>
    <source>
        <strain evidence="2">Hildebrandi</strain>
    </source>
</reference>
<evidence type="ECO:0000313" key="3">
    <source>
        <dbReference type="Proteomes" id="UP000693970"/>
    </source>
</evidence>
<gene>
    <name evidence="2" type="ORF">IV203_023302</name>
</gene>
<name>A0A9K3PC57_9STRA</name>
<protein>
    <submittedName>
        <fullName evidence="2">Uncharacterized protein</fullName>
    </submittedName>
</protein>
<accession>A0A9K3PC57</accession>
<evidence type="ECO:0000256" key="1">
    <source>
        <dbReference type="SAM" id="MobiDB-lite"/>
    </source>
</evidence>
<proteinExistence type="predicted"/>
<dbReference type="EMBL" id="JAGRRH010000026">
    <property type="protein sequence ID" value="KAG7341351.1"/>
    <property type="molecule type" value="Genomic_DNA"/>
</dbReference>